<dbReference type="Gene3D" id="3.40.50.300">
    <property type="entry name" value="P-loop containing nucleotide triphosphate hydrolases"/>
    <property type="match status" value="3"/>
</dbReference>
<sequence>MATNQQQKQARRRLKQLGKALSDTQTGWSDSEEDDHNLEVNVKSVRIGDVVMQVTPPKNPELVPEHTGPFYDNSQEILRHLRWMMQKDKLGQDIFLIGPPGPLRRSLVMKYAEMTQREIEYVALSKDVTDADLKQRRELQNGTSFYIDQAAVRAAIHGRILVLDGIEKAERNVLPILNNLLENREMGLDDGRFLTTKDVQGSTTNGYTKFEKVSDRFLVFALGLPVPPYVGYPLDPPLRSRFQSRDVRAPHFTTEVNQIMALTNNKAPRDLVERLVSISSVLSVQPDKSAAREIDVPEFPMTIETLANLLAVLPHAHPRFFVDLLYPYPMLPTCDLEQLGVIESAYRRFGVRGRVVEAHEEITQTFSGYQLANLEAHKPLISIDESHRVHRAIATFSHVDQTALGLPLSSGPNQFGPAEFFVETPYHREIFTSMVLVHAGNHDICLVGTHKGVGKSALVRHFARNLGYTIDYIPLYRDMSSRDLLQRRSTTPKGDTVWDNSLLVEAAIHGHLAVLDGIEALSYGTLNTLQRLVCEREMQLPDGTRLINAHRYEKLMKKNNMTIEELDAKRLVPIHPSFRIIALARAGVSGQSDTKAGSWLTAEILSMFHFVVVDSLPSQEEQEVLKTLSPGVNESKLHQLLTFARRLRREKDETIRMLSSALSTRQLIRICRRLAYFEDENLYKAIHKAALSRFMPIAAKTVLHELMIANGIYPAKNEVPIEELQIEVLPSREDAQQVRIGKVVEPVFKGGDPMLIPNVVFHENPAHTEILREMLKDYQLGDHLLLIGNQGVGKNKLADYFLQLLQLPREYIQLHRDSTVQSLTTTPAIRDGVLIFEDSPLVKAVRDGTILVVDEADKAPTYVTAVLKSLVEDGQMVLGDGRRIVAKESDVQDGDRYLLIHPNFRMIVLANRPGYPFLGNDFYREIGDVFSCHAVDNPDKASEMYLLRKYAPDVAEDMLEKLSSAFTDLRKLVDEGLISYPYSTRELVNIVLHLQNYPGEGISKIMQNVFDFDQYDQASKELLIEIFEKHGIPVGLESEFTMNLGDIVDIGEPLLSERWTRVDQAAKVDATVETAPMAIRGGWELDVGKKWKQLERKEGRSTTFSEQLYNFTIPTRGEALDIASLDDGTLFVVTTNPVTLHRVDARHQRVDSLDLYEYFPLQRAPPRLRIAVVRIKGFVKYLALHNPSNNELLCCDFNKNTVTSVVLRGMEPVKSIMCDELAALGILVFYQEDKTGVAVLDFNTTKQHTITLPTRIEQLLVVEPNLWFARGSRDAKTYAFYSKNEGIPSVLESIEILGQNGQPVGEVENIFWNEFTPGFKFAQNGKAHKFGTIVQGCNYDNFINKSGPIDLLAYLVSGPVEEVPKRIKGCALYLNRSQQMAVIKPSSDGRPESFLDIINPVRNQVWRIKIPLADMSNIDALVFFMFVWTHSEYPAATFARFQVERHVASMCELTNGNLVTMDASGVVRVWQVQSTDLYNAAQTWKQMVGVDQNALSIIYETDQNEEGEDVLVGEISGEGDGEGQGKGQGKGKGQGSGGGQGSGDGNGGGESGDAQQGSSGGGGSGAGAGMNEGGREEATFEDIENLKLRSANDQPEIVSEAQREMHEQSMEKMLSKLDMTHGDYSVFQKYMENVRREIRELRVILESTEAKNKERVWLKNQTSGDLDDTKMYVLYAILIEGLTGERAIYRKRGEDDPEIGLFQDKPKRMKFVFDLSASMYRFNTHDRRLERSLEVALMMMESFRGFEHKFAYSIIGHSGDGANIEFVVPGKYPKTEKEEFEIINKMRAHSQYCLSGDNTLGAASHSIKEIVKDEGDDYFVVVLSDANITQYNIHPNDIARVLKSDDRVTAQMIFIGSLQDQAERLKQALGSQAHICAENKDLPKIMKALFLTSMLK</sequence>
<proteinExistence type="predicted"/>
<dbReference type="PANTHER" id="PTHR21610">
    <property type="entry name" value="VON WILLEBRAND FACTOR A DOMAIN-CONTAINING PROTEIN 8"/>
    <property type="match status" value="1"/>
</dbReference>
<keyword evidence="2" id="KW-0547">Nucleotide-binding</keyword>
<feature type="compositionally biased region" description="Gly residues" evidence="8">
    <location>
        <begin position="1522"/>
        <end position="1551"/>
    </location>
</feature>
<dbReference type="PANTHER" id="PTHR21610:SF9">
    <property type="entry name" value="VON WILLEBRAND FACTOR A DOMAIN-CONTAINING PROTEIN 8"/>
    <property type="match status" value="1"/>
</dbReference>
<dbReference type="GO" id="GO:0005739">
    <property type="term" value="C:mitochondrion"/>
    <property type="evidence" value="ECO:0007669"/>
    <property type="project" value="UniProtKB-SubCell"/>
</dbReference>
<dbReference type="FunFam" id="3.40.50.300:FF:000587">
    <property type="entry name" value="von Willebrand factor A domain containing 8"/>
    <property type="match status" value="1"/>
</dbReference>
<organism evidence="10 11">
    <name type="scientific">Circinella minor</name>
    <dbReference type="NCBI Taxonomy" id="1195481"/>
    <lineage>
        <taxon>Eukaryota</taxon>
        <taxon>Fungi</taxon>
        <taxon>Fungi incertae sedis</taxon>
        <taxon>Mucoromycota</taxon>
        <taxon>Mucoromycotina</taxon>
        <taxon>Mucoromycetes</taxon>
        <taxon>Mucorales</taxon>
        <taxon>Lichtheimiaceae</taxon>
        <taxon>Circinella</taxon>
    </lineage>
</organism>
<evidence type="ECO:0000256" key="1">
    <source>
        <dbReference type="ARBA" id="ARBA00004173"/>
    </source>
</evidence>
<dbReference type="FunFam" id="3.40.50.300:FF:000663">
    <property type="entry name" value="von Willebrand factor A domain containing 8"/>
    <property type="match status" value="1"/>
</dbReference>
<dbReference type="InterPro" id="IPR002035">
    <property type="entry name" value="VWF_A"/>
</dbReference>
<evidence type="ECO:0000256" key="6">
    <source>
        <dbReference type="ARBA" id="ARBA00055988"/>
    </source>
</evidence>
<keyword evidence="4" id="KW-0809">Transit peptide</keyword>
<evidence type="ECO:0000256" key="4">
    <source>
        <dbReference type="ARBA" id="ARBA00022946"/>
    </source>
</evidence>
<keyword evidence="5" id="KW-0496">Mitochondrion</keyword>
<feature type="region of interest" description="Disordered" evidence="8">
    <location>
        <begin position="1514"/>
        <end position="1575"/>
    </location>
</feature>
<keyword evidence="11" id="KW-1185">Reference proteome</keyword>
<dbReference type="Proteomes" id="UP000646827">
    <property type="component" value="Unassembled WGS sequence"/>
</dbReference>
<evidence type="ECO:0000256" key="5">
    <source>
        <dbReference type="ARBA" id="ARBA00023128"/>
    </source>
</evidence>
<dbReference type="InterPro" id="IPR027417">
    <property type="entry name" value="P-loop_NTPase"/>
</dbReference>
<gene>
    <name evidence="10" type="ORF">INT45_006987</name>
</gene>
<evidence type="ECO:0000313" key="11">
    <source>
        <dbReference type="Proteomes" id="UP000646827"/>
    </source>
</evidence>
<dbReference type="PROSITE" id="PS50234">
    <property type="entry name" value="VWFA"/>
    <property type="match status" value="1"/>
</dbReference>
<comment type="caution">
    <text evidence="10">The sequence shown here is derived from an EMBL/GenBank/DDBJ whole genome shotgun (WGS) entry which is preliminary data.</text>
</comment>
<evidence type="ECO:0000256" key="8">
    <source>
        <dbReference type="SAM" id="MobiDB-lite"/>
    </source>
</evidence>
<dbReference type="InterPro" id="IPR036465">
    <property type="entry name" value="vWFA_dom_sf"/>
</dbReference>
<dbReference type="InterPro" id="IPR039891">
    <property type="entry name" value="VWA8"/>
</dbReference>
<keyword evidence="3" id="KW-0067">ATP-binding</keyword>
<feature type="compositionally biased region" description="Gly residues" evidence="8">
    <location>
        <begin position="1558"/>
        <end position="1572"/>
    </location>
</feature>
<dbReference type="Pfam" id="PF07728">
    <property type="entry name" value="AAA_5"/>
    <property type="match status" value="3"/>
</dbReference>
<accession>A0A8H7S7Z7</accession>
<dbReference type="EMBL" id="JAEPRB010000064">
    <property type="protein sequence ID" value="KAG2223261.1"/>
    <property type="molecule type" value="Genomic_DNA"/>
</dbReference>
<evidence type="ECO:0000313" key="10">
    <source>
        <dbReference type="EMBL" id="KAG2223261.1"/>
    </source>
</evidence>
<reference evidence="10 11" key="1">
    <citation type="submission" date="2020-12" db="EMBL/GenBank/DDBJ databases">
        <title>Metabolic potential, ecology and presence of endohyphal bacteria is reflected in genomic diversity of Mucoromycotina.</title>
        <authorList>
            <person name="Muszewska A."/>
            <person name="Okrasinska A."/>
            <person name="Steczkiewicz K."/>
            <person name="Drgas O."/>
            <person name="Orlowska M."/>
            <person name="Perlinska-Lenart U."/>
            <person name="Aleksandrzak-Piekarczyk T."/>
            <person name="Szatraj K."/>
            <person name="Zielenkiewicz U."/>
            <person name="Pilsyk S."/>
            <person name="Malc E."/>
            <person name="Mieczkowski P."/>
            <person name="Kruszewska J.S."/>
            <person name="Biernat P."/>
            <person name="Pawlowska J."/>
        </authorList>
    </citation>
    <scope>NUCLEOTIDE SEQUENCE [LARGE SCALE GENOMIC DNA]</scope>
    <source>
        <strain evidence="10 11">CBS 142.35</strain>
    </source>
</reference>
<feature type="region of interest" description="Disordered" evidence="8">
    <location>
        <begin position="1"/>
        <end position="34"/>
    </location>
</feature>
<dbReference type="GO" id="GO:0005524">
    <property type="term" value="F:ATP binding"/>
    <property type="evidence" value="ECO:0007669"/>
    <property type="project" value="UniProtKB-KW"/>
</dbReference>
<comment type="subcellular location">
    <subcellularLocation>
        <location evidence="1">Mitochondrion</location>
    </subcellularLocation>
</comment>
<name>A0A8H7S7Z7_9FUNG</name>
<evidence type="ECO:0000256" key="2">
    <source>
        <dbReference type="ARBA" id="ARBA00022741"/>
    </source>
</evidence>
<dbReference type="SUPFAM" id="SSF53300">
    <property type="entry name" value="vWA-like"/>
    <property type="match status" value="1"/>
</dbReference>
<dbReference type="InterPro" id="IPR011704">
    <property type="entry name" value="ATPase_dyneun-rel_AAA"/>
</dbReference>
<dbReference type="SMART" id="SM00327">
    <property type="entry name" value="VWA"/>
    <property type="match status" value="1"/>
</dbReference>
<feature type="domain" description="VWFA" evidence="9">
    <location>
        <begin position="1708"/>
        <end position="1867"/>
    </location>
</feature>
<evidence type="ECO:0000256" key="7">
    <source>
        <dbReference type="ARBA" id="ARBA00070377"/>
    </source>
</evidence>
<evidence type="ECO:0000259" key="9">
    <source>
        <dbReference type="PROSITE" id="PS50234"/>
    </source>
</evidence>
<dbReference type="SUPFAM" id="SSF52540">
    <property type="entry name" value="P-loop containing nucleoside triphosphate hydrolases"/>
    <property type="match status" value="3"/>
</dbReference>
<evidence type="ECO:0000256" key="3">
    <source>
        <dbReference type="ARBA" id="ARBA00022840"/>
    </source>
</evidence>
<dbReference type="GO" id="GO:0016887">
    <property type="term" value="F:ATP hydrolysis activity"/>
    <property type="evidence" value="ECO:0007669"/>
    <property type="project" value="InterPro"/>
</dbReference>
<protein>
    <recommendedName>
        <fullName evidence="7">von Willebrand factor A domain-containing protein 8</fullName>
    </recommendedName>
</protein>
<dbReference type="OrthoDB" id="5186at2759"/>
<comment type="function">
    <text evidence="6">Exhibits ATPase activity in vitro.</text>
</comment>